<feature type="region of interest" description="Disordered" evidence="5">
    <location>
        <begin position="489"/>
        <end position="511"/>
    </location>
</feature>
<evidence type="ECO:0000256" key="3">
    <source>
        <dbReference type="ARBA" id="ARBA00022989"/>
    </source>
</evidence>
<dbReference type="PANTHER" id="PTHR23112:SF37">
    <property type="entry name" value="G PROTEIN-COUPLED RECEPTOR GPR1"/>
    <property type="match status" value="1"/>
</dbReference>
<feature type="domain" description="Glucose receptor Git3-like N-terminal" evidence="7">
    <location>
        <begin position="19"/>
        <end position="214"/>
    </location>
</feature>
<proteinExistence type="predicted"/>
<feature type="transmembrane region" description="Helical" evidence="6">
    <location>
        <begin position="141"/>
        <end position="160"/>
    </location>
</feature>
<organism evidence="9 10">
    <name type="scientific">Komagataella pastoris</name>
    <name type="common">Yeast</name>
    <name type="synonym">Pichia pastoris</name>
    <dbReference type="NCBI Taxonomy" id="4922"/>
    <lineage>
        <taxon>Eukaryota</taxon>
        <taxon>Fungi</taxon>
        <taxon>Dikarya</taxon>
        <taxon>Ascomycota</taxon>
        <taxon>Saccharomycotina</taxon>
        <taxon>Pichiomycetes</taxon>
        <taxon>Pichiales</taxon>
        <taxon>Pichiaceae</taxon>
        <taxon>Komagataella</taxon>
    </lineage>
</organism>
<feature type="region of interest" description="Disordered" evidence="5">
    <location>
        <begin position="523"/>
        <end position="694"/>
    </location>
</feature>
<evidence type="ECO:0000256" key="6">
    <source>
        <dbReference type="SAM" id="Phobius"/>
    </source>
</evidence>
<evidence type="ECO:0000313" key="9">
    <source>
        <dbReference type="EMBL" id="ANZ77953.1"/>
    </source>
</evidence>
<evidence type="ECO:0000259" key="7">
    <source>
        <dbReference type="Pfam" id="PF11710"/>
    </source>
</evidence>
<dbReference type="GO" id="GO:0007189">
    <property type="term" value="P:adenylate cyclase-activating G protein-coupled receptor signaling pathway"/>
    <property type="evidence" value="ECO:0007669"/>
    <property type="project" value="TreeGrafter"/>
</dbReference>
<evidence type="ECO:0000259" key="8">
    <source>
        <dbReference type="Pfam" id="PF11970"/>
    </source>
</evidence>
<feature type="compositionally biased region" description="Low complexity" evidence="5">
    <location>
        <begin position="616"/>
        <end position="631"/>
    </location>
</feature>
<feature type="compositionally biased region" description="Polar residues" evidence="5">
    <location>
        <begin position="575"/>
        <end position="587"/>
    </location>
</feature>
<feature type="compositionally biased region" description="Low complexity" evidence="5">
    <location>
        <begin position="647"/>
        <end position="663"/>
    </location>
</feature>
<feature type="compositionally biased region" description="Polar residues" evidence="5">
    <location>
        <begin position="491"/>
        <end position="503"/>
    </location>
</feature>
<dbReference type="EMBL" id="CP014587">
    <property type="protein sequence ID" value="ANZ77953.1"/>
    <property type="molecule type" value="Genomic_DNA"/>
</dbReference>
<comment type="subcellular location">
    <subcellularLocation>
        <location evidence="1">Membrane</location>
        <topology evidence="1">Multi-pass membrane protein</topology>
    </subcellularLocation>
</comment>
<keyword evidence="2 6" id="KW-0812">Transmembrane</keyword>
<dbReference type="Pfam" id="PF11710">
    <property type="entry name" value="Git3"/>
    <property type="match status" value="1"/>
</dbReference>
<reference evidence="9 10" key="1">
    <citation type="submission" date="2016-02" db="EMBL/GenBank/DDBJ databases">
        <title>Comparative genomic and transcriptomic foundation for Pichia pastoris.</title>
        <authorList>
            <person name="Love K.R."/>
            <person name="Shah K.A."/>
            <person name="Whittaker C.A."/>
            <person name="Wu J."/>
            <person name="Bartlett M.C."/>
            <person name="Ma D."/>
            <person name="Leeson R.L."/>
            <person name="Priest M."/>
            <person name="Young S.K."/>
            <person name="Love J.C."/>
        </authorList>
    </citation>
    <scope>NUCLEOTIDE SEQUENCE [LARGE SCALE GENOMIC DNA]</scope>
    <source>
        <strain evidence="9 10">ATCC 28485</strain>
    </source>
</reference>
<feature type="transmembrane region" description="Helical" evidence="6">
    <location>
        <begin position="362"/>
        <end position="380"/>
    </location>
</feature>
<dbReference type="Proteomes" id="UP000094565">
    <property type="component" value="Chromosome 4"/>
</dbReference>
<dbReference type="InterPro" id="IPR023041">
    <property type="entry name" value="Glucose_rcpt_Git3-like_N"/>
</dbReference>
<dbReference type="InterPro" id="IPR022596">
    <property type="entry name" value="GPR1/2/3_C"/>
</dbReference>
<accession>A0A1B2JJ03</accession>
<evidence type="ECO:0000313" key="10">
    <source>
        <dbReference type="Proteomes" id="UP000094565"/>
    </source>
</evidence>
<dbReference type="Gene3D" id="1.20.1070.10">
    <property type="entry name" value="Rhodopsin 7-helix transmembrane proteins"/>
    <property type="match status" value="1"/>
</dbReference>
<dbReference type="OrthoDB" id="5368598at2759"/>
<dbReference type="GO" id="GO:0004930">
    <property type="term" value="F:G protein-coupled receptor activity"/>
    <property type="evidence" value="ECO:0007669"/>
    <property type="project" value="TreeGrafter"/>
</dbReference>
<evidence type="ECO:0000256" key="2">
    <source>
        <dbReference type="ARBA" id="ARBA00022692"/>
    </source>
</evidence>
<feature type="compositionally biased region" description="Polar residues" evidence="5">
    <location>
        <begin position="549"/>
        <end position="562"/>
    </location>
</feature>
<evidence type="ECO:0000256" key="4">
    <source>
        <dbReference type="ARBA" id="ARBA00023136"/>
    </source>
</evidence>
<evidence type="ECO:0000256" key="5">
    <source>
        <dbReference type="SAM" id="MobiDB-lite"/>
    </source>
</evidence>
<dbReference type="Pfam" id="PF11970">
    <property type="entry name" value="GPR_Gpa2_C"/>
    <property type="match status" value="1"/>
</dbReference>
<sequence>MSTETASITDFSDESARIIRILAISSSSTSIAFGLVSFYLFGAIDYSKRVFRHQLIIFLILFDFLKAIFLLIFPARTLGNPESAENRTFCNAIGFFTAVSIEGADIAILAFAVHTALLIFRPNKKVRNGNNLEGGLFRYRYPVYLVSFLTPILLASLAFINGSGYVPISSWSYLPVYPVWYRLVLSWVPRYVILISIITIYCSIYFYILSQYNSVGGTAKIMWKESLWYKLSNIVLMLFFPDISLSSKSHGQNTESAPDSKNIDNMSVDDNTQFGNWNRLFSIKEEDNSISSNMPRPIEKVKIPSSSSMSPRNTAAYEEKEKDQIIHDLRERIQLETQETINKETVELFQIRRLQILKQMKVIFIYPIAYIFLWLFPFILQCVEFNYAREGGPVLWLNYVAAFMQPFNCTVDSLVFFFRETPWNLTSSCVDHLYEHKYSDFRRSVSFLPMYGLPDQYLRGTPPIVPSNADQTNSISPFTNYLMNKPRSLRPSVSSNIDPSQTEDIPGADDDMSFSEALQFLRGEPVEKPVPNSADSSGSPKARKLSKVSWRSSRRGSATDSHYSSKRHRSDPSSDEQPSSNLNSSNKGSDDPSDSPPFSLPHTGALEPQLTHIPESSSSSSPKTRSPKQSRCQSSASNRKDVPFLGFFKSSKSEPQSSEASQADNHSHQSHSQSHNGSEEDLTFLEFLSQGPKN</sequence>
<dbReference type="AlphaFoldDB" id="A0A1B2JJ03"/>
<feature type="transmembrane region" description="Helical" evidence="6">
    <location>
        <begin position="93"/>
        <end position="120"/>
    </location>
</feature>
<dbReference type="PANTHER" id="PTHR23112">
    <property type="entry name" value="G PROTEIN-COUPLED RECEPTOR 157-RELATED"/>
    <property type="match status" value="1"/>
</dbReference>
<dbReference type="GO" id="GO:0005886">
    <property type="term" value="C:plasma membrane"/>
    <property type="evidence" value="ECO:0007669"/>
    <property type="project" value="TreeGrafter"/>
</dbReference>
<feature type="transmembrane region" description="Helical" evidence="6">
    <location>
        <begin position="55"/>
        <end position="73"/>
    </location>
</feature>
<protein>
    <submittedName>
        <fullName evidence="9">BA75_05185T0</fullName>
    </submittedName>
</protein>
<evidence type="ECO:0000256" key="1">
    <source>
        <dbReference type="ARBA" id="ARBA00004141"/>
    </source>
</evidence>
<gene>
    <name evidence="9" type="primary">GPR1</name>
    <name evidence="9" type="ORF">ATY40_BA7505185</name>
</gene>
<keyword evidence="10" id="KW-1185">Reference proteome</keyword>
<keyword evidence="4 6" id="KW-0472">Membrane</keyword>
<feature type="transmembrane region" description="Helical" evidence="6">
    <location>
        <begin position="18"/>
        <end position="43"/>
    </location>
</feature>
<feature type="domain" description="G protein-coupled receptor GPR1/2/3 C-terminal" evidence="8">
    <location>
        <begin position="352"/>
        <end position="424"/>
    </location>
</feature>
<feature type="transmembrane region" description="Helical" evidence="6">
    <location>
        <begin position="191"/>
        <end position="208"/>
    </location>
</feature>
<keyword evidence="3 6" id="KW-1133">Transmembrane helix</keyword>
<name>A0A1B2JJ03_PICPA</name>